<protein>
    <recommendedName>
        <fullName evidence="1">diguanylate cyclase</fullName>
        <ecNumber evidence="1">2.7.7.65</ecNumber>
    </recommendedName>
</protein>
<dbReference type="SMART" id="SM00448">
    <property type="entry name" value="REC"/>
    <property type="match status" value="1"/>
</dbReference>
<dbReference type="Gene3D" id="3.30.70.270">
    <property type="match status" value="1"/>
</dbReference>
<dbReference type="RefSeq" id="WP_194116664.1">
    <property type="nucleotide sequence ID" value="NZ_JADFUA010000007.1"/>
</dbReference>
<evidence type="ECO:0000313" key="6">
    <source>
        <dbReference type="EMBL" id="MBE9610137.1"/>
    </source>
</evidence>
<proteinExistence type="predicted"/>
<dbReference type="PANTHER" id="PTHR45138">
    <property type="entry name" value="REGULATORY COMPONENTS OF SENSORY TRANSDUCTION SYSTEM"/>
    <property type="match status" value="1"/>
</dbReference>
<dbReference type="Proteomes" id="UP000604481">
    <property type="component" value="Unassembled WGS sequence"/>
</dbReference>
<keyword evidence="3" id="KW-0597">Phosphoprotein</keyword>
<dbReference type="InterPro" id="IPR000160">
    <property type="entry name" value="GGDEF_dom"/>
</dbReference>
<feature type="modified residue" description="4-aspartylphosphate" evidence="3">
    <location>
        <position position="181"/>
    </location>
</feature>
<dbReference type="CDD" id="cd00156">
    <property type="entry name" value="REC"/>
    <property type="match status" value="1"/>
</dbReference>
<dbReference type="InterPro" id="IPR001789">
    <property type="entry name" value="Sig_transdc_resp-reg_receiver"/>
</dbReference>
<evidence type="ECO:0000259" key="4">
    <source>
        <dbReference type="PROSITE" id="PS50110"/>
    </source>
</evidence>
<dbReference type="PROSITE" id="PS50110">
    <property type="entry name" value="RESPONSE_REGULATORY"/>
    <property type="match status" value="1"/>
</dbReference>
<organism evidence="6 7">
    <name type="scientific">Chitinilyticum piscinae</name>
    <dbReference type="NCBI Taxonomy" id="2866724"/>
    <lineage>
        <taxon>Bacteria</taxon>
        <taxon>Pseudomonadati</taxon>
        <taxon>Pseudomonadota</taxon>
        <taxon>Betaproteobacteria</taxon>
        <taxon>Neisseriales</taxon>
        <taxon>Chitinibacteraceae</taxon>
        <taxon>Chitinilyticum</taxon>
    </lineage>
</organism>
<dbReference type="GO" id="GO:0052621">
    <property type="term" value="F:diguanylate cyclase activity"/>
    <property type="evidence" value="ECO:0007669"/>
    <property type="project" value="UniProtKB-EC"/>
</dbReference>
<gene>
    <name evidence="6" type="ORF">INR99_12375</name>
</gene>
<dbReference type="PROSITE" id="PS50887">
    <property type="entry name" value="GGDEF"/>
    <property type="match status" value="1"/>
</dbReference>
<reference evidence="6 7" key="1">
    <citation type="submission" date="2020-10" db="EMBL/GenBank/DDBJ databases">
        <title>The genome sequence of Chitinilyticum litopenaei 4Y14.</title>
        <authorList>
            <person name="Liu Y."/>
        </authorList>
    </citation>
    <scope>NUCLEOTIDE SEQUENCE [LARGE SCALE GENOMIC DNA]</scope>
    <source>
        <strain evidence="6 7">4Y14</strain>
    </source>
</reference>
<dbReference type="InterPro" id="IPR029787">
    <property type="entry name" value="Nucleotide_cyclase"/>
</dbReference>
<evidence type="ECO:0000259" key="5">
    <source>
        <dbReference type="PROSITE" id="PS50887"/>
    </source>
</evidence>
<dbReference type="Gene3D" id="3.40.50.2300">
    <property type="match status" value="2"/>
</dbReference>
<dbReference type="AlphaFoldDB" id="A0A8J7FLM2"/>
<dbReference type="SUPFAM" id="SSF55073">
    <property type="entry name" value="Nucleotide cyclase"/>
    <property type="match status" value="1"/>
</dbReference>
<dbReference type="Pfam" id="PF00072">
    <property type="entry name" value="Response_reg"/>
    <property type="match status" value="1"/>
</dbReference>
<dbReference type="GO" id="GO:0000160">
    <property type="term" value="P:phosphorelay signal transduction system"/>
    <property type="evidence" value="ECO:0007669"/>
    <property type="project" value="InterPro"/>
</dbReference>
<keyword evidence="7" id="KW-1185">Reference proteome</keyword>
<evidence type="ECO:0000256" key="1">
    <source>
        <dbReference type="ARBA" id="ARBA00012528"/>
    </source>
</evidence>
<dbReference type="InterPro" id="IPR011006">
    <property type="entry name" value="CheY-like_superfamily"/>
</dbReference>
<dbReference type="SUPFAM" id="SSF52172">
    <property type="entry name" value="CheY-like"/>
    <property type="match status" value="2"/>
</dbReference>
<evidence type="ECO:0000313" key="7">
    <source>
        <dbReference type="Proteomes" id="UP000604481"/>
    </source>
</evidence>
<dbReference type="GO" id="GO:1902201">
    <property type="term" value="P:negative regulation of bacterial-type flagellum-dependent cell motility"/>
    <property type="evidence" value="ECO:0007669"/>
    <property type="project" value="TreeGrafter"/>
</dbReference>
<name>A0A8J7FLM2_9NEIS</name>
<comment type="catalytic activity">
    <reaction evidence="2">
        <text>2 GTP = 3',3'-c-di-GMP + 2 diphosphate</text>
        <dbReference type="Rhea" id="RHEA:24898"/>
        <dbReference type="ChEBI" id="CHEBI:33019"/>
        <dbReference type="ChEBI" id="CHEBI:37565"/>
        <dbReference type="ChEBI" id="CHEBI:58805"/>
        <dbReference type="EC" id="2.7.7.65"/>
    </reaction>
</comment>
<feature type="domain" description="GGDEF" evidence="5">
    <location>
        <begin position="288"/>
        <end position="419"/>
    </location>
</feature>
<comment type="caution">
    <text evidence="6">The sequence shown here is derived from an EMBL/GenBank/DDBJ whole genome shotgun (WGS) entry which is preliminary data.</text>
</comment>
<dbReference type="FunFam" id="3.30.70.270:FF:000001">
    <property type="entry name" value="Diguanylate cyclase domain protein"/>
    <property type="match status" value="1"/>
</dbReference>
<dbReference type="GO" id="GO:0005886">
    <property type="term" value="C:plasma membrane"/>
    <property type="evidence" value="ECO:0007669"/>
    <property type="project" value="TreeGrafter"/>
</dbReference>
<dbReference type="EC" id="2.7.7.65" evidence="1"/>
<accession>A0A8J7FLM2</accession>
<evidence type="ECO:0000256" key="3">
    <source>
        <dbReference type="PROSITE-ProRule" id="PRU00169"/>
    </source>
</evidence>
<dbReference type="InterPro" id="IPR050469">
    <property type="entry name" value="Diguanylate_Cyclase"/>
</dbReference>
<dbReference type="EMBL" id="JADFUA010000007">
    <property type="protein sequence ID" value="MBE9610137.1"/>
    <property type="molecule type" value="Genomic_DNA"/>
</dbReference>
<dbReference type="PANTHER" id="PTHR45138:SF9">
    <property type="entry name" value="DIGUANYLATE CYCLASE DGCM-RELATED"/>
    <property type="match status" value="1"/>
</dbReference>
<sequence length="419" mass="46176">MNAPATSSPLLIGTSRRESIELLQAQLSSYGFPVQVFGRKSALLAALHAQTAAAVLLDADGLEDGATEDVLPLLRRLFQGPVLCAGTELTVSRQIALMRLGVTGFMSWPVDVQVLIDRLEQLEEAGRHNPYRVLIVDDSETVTRWVSQILQQAGMQVRSLHNPLDIFIALERFRPEIILMDVYMPECGGDEMARLIRQHPQFDSVPIVFLSTETSRGRQWLARSMGGDDFLIKNQESEELLASVVITVERYRRLRHWMTRDGLTGLLDHTHLIQQLEMQISATATQSVPLSYAMIDIDHFKQVNDQHGHAVGDRVIKSLARLLRQMAPSADLIGRYGGEEFAVIFPGLSQIRAAQRVDEMRAAFAALKHLDGGGALQATFSAGVAVLGNNMSAAQLVEAADMALYQAKRAGRNQVGMAS</sequence>
<dbReference type="InterPro" id="IPR043128">
    <property type="entry name" value="Rev_trsase/Diguanyl_cyclase"/>
</dbReference>
<dbReference type="CDD" id="cd01949">
    <property type="entry name" value="GGDEF"/>
    <property type="match status" value="1"/>
</dbReference>
<dbReference type="GO" id="GO:0043709">
    <property type="term" value="P:cell adhesion involved in single-species biofilm formation"/>
    <property type="evidence" value="ECO:0007669"/>
    <property type="project" value="TreeGrafter"/>
</dbReference>
<evidence type="ECO:0000256" key="2">
    <source>
        <dbReference type="ARBA" id="ARBA00034247"/>
    </source>
</evidence>
<dbReference type="SMART" id="SM00267">
    <property type="entry name" value="GGDEF"/>
    <property type="match status" value="1"/>
</dbReference>
<dbReference type="NCBIfam" id="TIGR00254">
    <property type="entry name" value="GGDEF"/>
    <property type="match status" value="1"/>
</dbReference>
<dbReference type="Pfam" id="PF00990">
    <property type="entry name" value="GGDEF"/>
    <property type="match status" value="1"/>
</dbReference>
<feature type="domain" description="Response regulatory" evidence="4">
    <location>
        <begin position="132"/>
        <end position="248"/>
    </location>
</feature>